<sequence length="276" mass="30346">MKLPILLSATASLLLGAFVLSRHHPPSAITDAPLSSPARPKRERANITLATEPLLAQLTRWRDGTAHLDRETIHALADKLLQLDTDAAARFAESIPLGPHRDEALRRFAQGLATRAPERAEHWAVTLSDEAERTAALAYICTQIARTDAAGAIHKAEHHQLDQASSITVENLVHQWADQDLPAATAWTLARPHGQQREQMCSRLAIVQSATEPEQAARLVLEEIPEGPNQTEALISVISQWATRDPQSATIWVESFPSGSLKERAENELQQLGKLR</sequence>
<dbReference type="KEGG" id="luo:HHL09_00760"/>
<evidence type="ECO:0000313" key="1">
    <source>
        <dbReference type="EMBL" id="QJE94374.1"/>
    </source>
</evidence>
<dbReference type="AlphaFoldDB" id="A0A858RCP2"/>
<dbReference type="Proteomes" id="UP000501812">
    <property type="component" value="Chromosome"/>
</dbReference>
<evidence type="ECO:0008006" key="3">
    <source>
        <dbReference type="Google" id="ProtNLM"/>
    </source>
</evidence>
<gene>
    <name evidence="1" type="ORF">HHL09_00760</name>
</gene>
<organism evidence="1 2">
    <name type="scientific">Luteolibacter luteus</name>
    <dbReference type="NCBI Taxonomy" id="2728835"/>
    <lineage>
        <taxon>Bacteria</taxon>
        <taxon>Pseudomonadati</taxon>
        <taxon>Verrucomicrobiota</taxon>
        <taxon>Verrucomicrobiia</taxon>
        <taxon>Verrucomicrobiales</taxon>
        <taxon>Verrucomicrobiaceae</taxon>
        <taxon>Luteolibacter</taxon>
    </lineage>
</organism>
<dbReference type="EMBL" id="CP051774">
    <property type="protein sequence ID" value="QJE94374.1"/>
    <property type="molecule type" value="Genomic_DNA"/>
</dbReference>
<name>A0A858RCP2_9BACT</name>
<reference evidence="1 2" key="1">
    <citation type="submission" date="2020-04" db="EMBL/GenBank/DDBJ databases">
        <title>Luteolibacter sp. G-1-1-1 isolated from soil.</title>
        <authorList>
            <person name="Dahal R.H."/>
        </authorList>
    </citation>
    <scope>NUCLEOTIDE SEQUENCE [LARGE SCALE GENOMIC DNA]</scope>
    <source>
        <strain evidence="1 2">G-1-1-1</strain>
    </source>
</reference>
<proteinExistence type="predicted"/>
<keyword evidence="2" id="KW-1185">Reference proteome</keyword>
<accession>A0A858RCP2</accession>
<protein>
    <recommendedName>
        <fullName evidence="3">HEAT repeat domain-containing protein</fullName>
    </recommendedName>
</protein>
<dbReference type="RefSeq" id="WP_169452595.1">
    <property type="nucleotide sequence ID" value="NZ_CP051774.1"/>
</dbReference>
<evidence type="ECO:0000313" key="2">
    <source>
        <dbReference type="Proteomes" id="UP000501812"/>
    </source>
</evidence>